<dbReference type="UniPathway" id="UPA00079"/>
<dbReference type="CDD" id="cd01335">
    <property type="entry name" value="Radical_SAM"/>
    <property type="match status" value="1"/>
</dbReference>
<keyword evidence="5 6" id="KW-0411">Iron-sulfur</keyword>
<dbReference type="GO" id="GO:0046992">
    <property type="term" value="F:oxidoreductase activity, acting on X-H and Y-H to form an X-Y bond"/>
    <property type="evidence" value="ECO:0007669"/>
    <property type="project" value="UniProtKB-UniRule"/>
</dbReference>
<keyword evidence="6" id="KW-0560">Oxidoreductase</keyword>
<dbReference type="PANTHER" id="PTHR43076:SF1">
    <property type="entry name" value="LIPOYL SYNTHASE 2"/>
    <property type="match status" value="1"/>
</dbReference>
<feature type="binding site" evidence="6 7">
    <location>
        <position position="69"/>
    </location>
    <ligand>
        <name>[4Fe-4S] cluster</name>
        <dbReference type="ChEBI" id="CHEBI:49883"/>
        <note>4Fe-4S-S-AdoMet</note>
    </ligand>
</feature>
<evidence type="ECO:0000256" key="5">
    <source>
        <dbReference type="ARBA" id="ARBA00023014"/>
    </source>
</evidence>
<dbReference type="RefSeq" id="WP_014101360.1">
    <property type="nucleotide sequence ID" value="NC_016025.1"/>
</dbReference>
<dbReference type="InterPro" id="IPR058240">
    <property type="entry name" value="rSAM_sf"/>
</dbReference>
<dbReference type="SFLD" id="SFLDG01389">
    <property type="entry name" value="menaquinone_synthsis_involved"/>
    <property type="match status" value="1"/>
</dbReference>
<dbReference type="InterPro" id="IPR006638">
    <property type="entry name" value="Elp3/MiaA/NifB-like_rSAM"/>
</dbReference>
<dbReference type="SFLD" id="SFLDF00342">
    <property type="entry name" value="cyclic_dehypoxanthine_futalosi"/>
    <property type="match status" value="1"/>
</dbReference>
<evidence type="ECO:0000256" key="2">
    <source>
        <dbReference type="ARBA" id="ARBA00022691"/>
    </source>
</evidence>
<feature type="binding site" evidence="8">
    <location>
        <position position="289"/>
    </location>
    <ligand>
        <name>(3R)-3-methyl-D-ornithine</name>
        <dbReference type="ChEBI" id="CHEBI:64642"/>
    </ligand>
</feature>
<dbReference type="EC" id="1.21.98.1" evidence="6"/>
<dbReference type="KEGG" id="ctm:Cabther_B0624"/>
<dbReference type="GO" id="GO:0009234">
    <property type="term" value="P:menaquinone biosynthetic process"/>
    <property type="evidence" value="ECO:0007669"/>
    <property type="project" value="UniProtKB-UniRule"/>
</dbReference>
<evidence type="ECO:0000256" key="8">
    <source>
        <dbReference type="PIRSR" id="PIRSR004762-2"/>
    </source>
</evidence>
<proteinExistence type="inferred from homology"/>
<accession>G2LKL5</accession>
<dbReference type="STRING" id="981222.Cabther_B0624"/>
<dbReference type="InterPro" id="IPR007197">
    <property type="entry name" value="rSAM"/>
</dbReference>
<comment type="cofactor">
    <cofactor evidence="6 7">
        <name>[4Fe-4S] cluster</name>
        <dbReference type="ChEBI" id="CHEBI:49883"/>
    </cofactor>
    <text evidence="6 7">Binds 1 [4Fe-4S] cluster. The cluster is coordinated with 3 cysteines and an exchangeable S-adenosyl-L-methionine.</text>
</comment>
<sequence length="364" mass="41489">MTDVSAQLERLYCGERPPAEVWLEVIYRAPLDELLYWADRLRADWHPDNVVTYVIDRNINYSNICTSVCTFCAFYRKPGDPEGYVHDYETLFRKVEETLALGGSGILMQGGLHPDLKLEWYEELLRQFKARYPIHLHCFSPPEILNFARVNRLSVREVLQRLRAAGLDSIPGGGGEILVDEIRMRRRTECNSQEWLAIMETAHELGIPTTATMMYGMGETDAHRLEHLRKIYELQARTGGFIAFIPWTLQPDSVPIGKVFPDRIAPDIYLRWFAAARLYLRNIPNLQVSWLTQGFDVARRALRGGANDMGSIMIEENVVSAAGAKYRADEARLVQIIREAGFIPCKRNAAYRRLETPAAAEAVA</sequence>
<feature type="binding site" evidence="8">
    <location>
        <position position="71"/>
    </location>
    <ligand>
        <name>S-adenosyl-L-methionine</name>
        <dbReference type="ChEBI" id="CHEBI:59789"/>
    </ligand>
</feature>
<dbReference type="PROSITE" id="PS51918">
    <property type="entry name" value="RADICAL_SAM"/>
    <property type="match status" value="1"/>
</dbReference>
<keyword evidence="4 6" id="KW-0408">Iron</keyword>
<keyword evidence="11" id="KW-1185">Reference proteome</keyword>
<evidence type="ECO:0000256" key="6">
    <source>
        <dbReference type="HAMAP-Rule" id="MF_00992"/>
    </source>
</evidence>
<reference evidence="10 11" key="1">
    <citation type="journal article" date="2012" name="Environ. Microbiol.">
        <title>Complete genome of Candidatus Chloracidobacterium thermophilum, a chlorophyll-based photoheterotroph belonging to the phylum Acidobacteria.</title>
        <authorList>
            <person name="Garcia Costas A.M."/>
            <person name="Liu Z."/>
            <person name="Tomsho L.P."/>
            <person name="Schuster S.C."/>
            <person name="Ward D.M."/>
            <person name="Bryant D.A."/>
        </authorList>
    </citation>
    <scope>NUCLEOTIDE SEQUENCE [LARGE SCALE GENOMIC DNA]</scope>
    <source>
        <strain evidence="10 11">B</strain>
    </source>
</reference>
<dbReference type="InterPro" id="IPR034405">
    <property type="entry name" value="F420"/>
</dbReference>
<feature type="binding site" evidence="8">
    <location>
        <position position="176"/>
    </location>
    <ligand>
        <name>S-adenosyl-L-methionine</name>
        <dbReference type="ChEBI" id="CHEBI:59789"/>
    </ligand>
</feature>
<evidence type="ECO:0000256" key="1">
    <source>
        <dbReference type="ARBA" id="ARBA00022485"/>
    </source>
</evidence>
<dbReference type="AlphaFoldDB" id="G2LKL5"/>
<dbReference type="Pfam" id="PF04055">
    <property type="entry name" value="Radical_SAM"/>
    <property type="match status" value="1"/>
</dbReference>
<dbReference type="GO" id="GO:0051539">
    <property type="term" value="F:4 iron, 4 sulfur cluster binding"/>
    <property type="evidence" value="ECO:0007669"/>
    <property type="project" value="UniProtKB-KW"/>
</dbReference>
<keyword evidence="6" id="KW-0474">Menaquinone biosynthesis</keyword>
<comment type="pathway">
    <text evidence="6">Quinol/quinone metabolism; menaquinone biosynthesis.</text>
</comment>
<feature type="domain" description="Radical SAM core" evidence="9">
    <location>
        <begin position="51"/>
        <end position="284"/>
    </location>
</feature>
<dbReference type="HAMAP" id="MF_00992">
    <property type="entry name" value="MqnC"/>
    <property type="match status" value="1"/>
</dbReference>
<evidence type="ECO:0000313" key="11">
    <source>
        <dbReference type="Proteomes" id="UP000006791"/>
    </source>
</evidence>
<comment type="catalytic activity">
    <reaction evidence="6">
        <text>dehypoxanthine futalosine + S-adenosyl-L-methionine = cyclic dehypoxanthinylfutalosinate + 5'-deoxyadenosine + L-methionine + H(+)</text>
        <dbReference type="Rhea" id="RHEA:33083"/>
        <dbReference type="ChEBI" id="CHEBI:15378"/>
        <dbReference type="ChEBI" id="CHEBI:17319"/>
        <dbReference type="ChEBI" id="CHEBI:57844"/>
        <dbReference type="ChEBI" id="CHEBI:58864"/>
        <dbReference type="ChEBI" id="CHEBI:59789"/>
        <dbReference type="ChEBI" id="CHEBI:64270"/>
        <dbReference type="EC" id="1.21.98.1"/>
    </reaction>
</comment>
<feature type="binding site" evidence="8">
    <location>
        <position position="311"/>
    </location>
    <ligand>
        <name>(3R)-3-methyl-D-ornithine</name>
        <dbReference type="ChEBI" id="CHEBI:64642"/>
    </ligand>
</feature>
<feature type="binding site" evidence="6 7">
    <location>
        <position position="65"/>
    </location>
    <ligand>
        <name>[4Fe-4S] cluster</name>
        <dbReference type="ChEBI" id="CHEBI:49883"/>
        <note>4Fe-4S-S-AdoMet</note>
    </ligand>
</feature>
<evidence type="ECO:0000256" key="3">
    <source>
        <dbReference type="ARBA" id="ARBA00022723"/>
    </source>
</evidence>
<dbReference type="Gene3D" id="3.20.20.70">
    <property type="entry name" value="Aldolase class I"/>
    <property type="match status" value="1"/>
</dbReference>
<dbReference type="Proteomes" id="UP000006791">
    <property type="component" value="Chromosome 2"/>
</dbReference>
<organism evidence="10 11">
    <name type="scientific">Chloracidobacterium thermophilum (strain B)</name>
    <dbReference type="NCBI Taxonomy" id="981222"/>
    <lineage>
        <taxon>Bacteria</taxon>
        <taxon>Pseudomonadati</taxon>
        <taxon>Acidobacteriota</taxon>
        <taxon>Terriglobia</taxon>
        <taxon>Terriglobales</taxon>
        <taxon>Acidobacteriaceae</taxon>
        <taxon>Chloracidobacterium</taxon>
    </lineage>
</organism>
<dbReference type="EMBL" id="CP002515">
    <property type="protein sequence ID" value="AEP13622.1"/>
    <property type="molecule type" value="Genomic_DNA"/>
</dbReference>
<dbReference type="OrthoDB" id="9802027at2"/>
<dbReference type="SFLD" id="SFLDG01064">
    <property type="entry name" value="F420__menaquinone_cofactor_bio"/>
    <property type="match status" value="1"/>
</dbReference>
<evidence type="ECO:0000313" key="10">
    <source>
        <dbReference type="EMBL" id="AEP13622.1"/>
    </source>
</evidence>
<dbReference type="HOGENOM" id="CLU_040406_1_0_0"/>
<dbReference type="InterPro" id="IPR045567">
    <property type="entry name" value="CofH/MnqC-like_C"/>
</dbReference>
<comment type="function">
    <text evidence="6">Radical SAM enzyme that catalyzes the cyclization of dehypoxanthine futalosine (DHFL) into cyclic dehypoxanthine futalosine (CDHFL), a step in the biosynthesis of menaquinone (MK, vitamin K2).</text>
</comment>
<evidence type="ECO:0000259" key="9">
    <source>
        <dbReference type="PROSITE" id="PS51918"/>
    </source>
</evidence>
<name>G2LKL5_CHLTF</name>
<dbReference type="NCBIfam" id="TIGR03699">
    <property type="entry name" value="menaquin_MqnC"/>
    <property type="match status" value="1"/>
</dbReference>
<feature type="binding site" evidence="8">
    <location>
        <position position="140"/>
    </location>
    <ligand>
        <name>(3R)-3-methyl-D-ornithine</name>
        <dbReference type="ChEBI" id="CHEBI:64642"/>
    </ligand>
</feature>
<evidence type="ECO:0000256" key="4">
    <source>
        <dbReference type="ARBA" id="ARBA00023004"/>
    </source>
</evidence>
<comment type="similarity">
    <text evidence="6">Belongs to the radical SAM superfamily. MqnC family.</text>
</comment>
<dbReference type="InterPro" id="IPR013785">
    <property type="entry name" value="Aldolase_TIM"/>
</dbReference>
<dbReference type="NCBIfam" id="TIGR00423">
    <property type="entry name" value="CofH family radical SAM protein"/>
    <property type="match status" value="1"/>
</dbReference>
<dbReference type="PANTHER" id="PTHR43076">
    <property type="entry name" value="FO SYNTHASE (COFH)"/>
    <property type="match status" value="1"/>
</dbReference>
<dbReference type="GO" id="GO:0044689">
    <property type="term" value="F:7,8-didemethyl-8-hydroxy-5-deazariboflavin synthase activity"/>
    <property type="evidence" value="ECO:0007669"/>
    <property type="project" value="TreeGrafter"/>
</dbReference>
<keyword evidence="2 6" id="KW-0949">S-adenosyl-L-methionine</keyword>
<dbReference type="InterPro" id="IPR022431">
    <property type="entry name" value="Cyclic_DHFL_synthase_mqnC"/>
</dbReference>
<feature type="binding site" evidence="6 7">
    <location>
        <position position="72"/>
    </location>
    <ligand>
        <name>[4Fe-4S] cluster</name>
        <dbReference type="ChEBI" id="CHEBI:49883"/>
        <note>4Fe-4S-S-AdoMet</note>
    </ligand>
</feature>
<feature type="binding site" evidence="8">
    <location>
        <position position="187"/>
    </location>
    <ligand>
        <name>S-adenosyl-L-methionine</name>
        <dbReference type="ChEBI" id="CHEBI:59789"/>
    </ligand>
</feature>
<keyword evidence="3 6" id="KW-0479">Metal-binding</keyword>
<dbReference type="Pfam" id="PF19288">
    <property type="entry name" value="CofH_C"/>
    <property type="match status" value="1"/>
</dbReference>
<evidence type="ECO:0000256" key="7">
    <source>
        <dbReference type="PIRSR" id="PIRSR004762-1"/>
    </source>
</evidence>
<keyword evidence="1 6" id="KW-0004">4Fe-4S</keyword>
<dbReference type="SUPFAM" id="SSF102114">
    <property type="entry name" value="Radical SAM enzymes"/>
    <property type="match status" value="1"/>
</dbReference>
<dbReference type="SFLD" id="SFLDS00029">
    <property type="entry name" value="Radical_SAM"/>
    <property type="match status" value="1"/>
</dbReference>
<dbReference type="GO" id="GO:0016765">
    <property type="term" value="F:transferase activity, transferring alkyl or aryl (other than methyl) groups"/>
    <property type="evidence" value="ECO:0007669"/>
    <property type="project" value="InterPro"/>
</dbReference>
<dbReference type="SMART" id="SM00729">
    <property type="entry name" value="Elp3"/>
    <property type="match status" value="1"/>
</dbReference>
<protein>
    <recommendedName>
        <fullName evidence="6">Cyclic dehypoxanthine futalosine synthase</fullName>
        <shortName evidence="6">Cyclic DHFL synthase</shortName>
        <ecNumber evidence="6">1.21.98.1</ecNumber>
    </recommendedName>
    <alternativeName>
        <fullName evidence="6">Dehypoxanthine futalosine cyclase</fullName>
        <shortName evidence="6">DHFL cyclase</shortName>
    </alternativeName>
    <alternativeName>
        <fullName evidence="6">Menaquinone biosynthetic enzyme MqnC</fullName>
    </alternativeName>
</protein>
<gene>
    <name evidence="6" type="primary">mqnC</name>
    <name evidence="10" type="ordered locus">Cabther_B0624</name>
</gene>
<dbReference type="GO" id="GO:0005506">
    <property type="term" value="F:iron ion binding"/>
    <property type="evidence" value="ECO:0007669"/>
    <property type="project" value="UniProtKB-UniRule"/>
</dbReference>
<dbReference type="PIRSF" id="PIRSF004762">
    <property type="entry name" value="CHP00423"/>
    <property type="match status" value="1"/>
</dbReference>
<dbReference type="InterPro" id="IPR020050">
    <property type="entry name" value="FO_synthase_su2"/>
</dbReference>